<accession>A0ABQ9GJR8</accession>
<feature type="compositionally biased region" description="Low complexity" evidence="1">
    <location>
        <begin position="551"/>
        <end position="565"/>
    </location>
</feature>
<evidence type="ECO:0000313" key="3">
    <source>
        <dbReference type="Proteomes" id="UP001159363"/>
    </source>
</evidence>
<protein>
    <submittedName>
        <fullName evidence="2">Uncharacterized protein</fullName>
    </submittedName>
</protein>
<dbReference type="Proteomes" id="UP001159363">
    <property type="component" value="Chromosome 10"/>
</dbReference>
<feature type="compositionally biased region" description="Basic and acidic residues" evidence="1">
    <location>
        <begin position="460"/>
        <end position="474"/>
    </location>
</feature>
<feature type="compositionally biased region" description="Basic and acidic residues" evidence="1">
    <location>
        <begin position="424"/>
        <end position="442"/>
    </location>
</feature>
<reference evidence="2 3" key="1">
    <citation type="submission" date="2023-02" db="EMBL/GenBank/DDBJ databases">
        <title>LHISI_Scaffold_Assembly.</title>
        <authorList>
            <person name="Stuart O.P."/>
            <person name="Cleave R."/>
            <person name="Magrath M.J.L."/>
            <person name="Mikheyev A.S."/>
        </authorList>
    </citation>
    <scope>NUCLEOTIDE SEQUENCE [LARGE SCALE GENOMIC DNA]</scope>
    <source>
        <strain evidence="2">Daus_M_001</strain>
        <tissue evidence="2">Leg muscle</tissue>
    </source>
</reference>
<organism evidence="2 3">
    <name type="scientific">Dryococelus australis</name>
    <dbReference type="NCBI Taxonomy" id="614101"/>
    <lineage>
        <taxon>Eukaryota</taxon>
        <taxon>Metazoa</taxon>
        <taxon>Ecdysozoa</taxon>
        <taxon>Arthropoda</taxon>
        <taxon>Hexapoda</taxon>
        <taxon>Insecta</taxon>
        <taxon>Pterygota</taxon>
        <taxon>Neoptera</taxon>
        <taxon>Polyneoptera</taxon>
        <taxon>Phasmatodea</taxon>
        <taxon>Verophasmatodea</taxon>
        <taxon>Anareolatae</taxon>
        <taxon>Phasmatidae</taxon>
        <taxon>Eurycanthinae</taxon>
        <taxon>Dryococelus</taxon>
    </lineage>
</organism>
<evidence type="ECO:0000256" key="1">
    <source>
        <dbReference type="SAM" id="MobiDB-lite"/>
    </source>
</evidence>
<keyword evidence="3" id="KW-1185">Reference proteome</keyword>
<feature type="region of interest" description="Disordered" evidence="1">
    <location>
        <begin position="546"/>
        <end position="565"/>
    </location>
</feature>
<sequence length="565" mass="62955">MDVAKHSFAQPGESTALRSLAFSLYGIETASLLFLSDVMQTADAERREIVVKVKSACKRTPASTQLVLSLYSRSFQRIETTRERSSDVTITWLQERSLGQLRHGLKLRSTDYRLLRMHPTLTNTAVKVTRVGTQNVSCAHPGRALYRADQAIAPVDESALCLIANRRNERAVVNKIPEKTRPPAALSGKIPTCENSRVTRPGIDPRFALVGGDANGLVEANPLRLRHPSKPASKCNNGRSLLAVALCRQGDTPKESELAAAGLRASYTTQRSTRLVEKKKRCVCVCLCACSRQGVKNIRDTARPSPACLLPPCRFLCLRLVTRYCSLSAGFLLLLANLAGRPAPSSHDHGIPDAQTEYTTAERAANTKVLRIDESGEQHQIARERETGNPRENPPTSGIVQHDPHIRSRCLLRRLRRVRRHRREKTERRDAGGQGRAWDRRRPPAWAHASVRPTARKSSCRAELRSGPRSDRRTRQPVARARSPLPRWPAASVAAETRPWAARTQSRAARLLTSRSWTCNRGRSTCAAFLPALRLHPLPFSAWPWPRPRTARNTTRTTPTRGSQH</sequence>
<name>A0ABQ9GJR8_9NEOP</name>
<gene>
    <name evidence="2" type="ORF">PR048_025878</name>
</gene>
<feature type="region of interest" description="Disordered" evidence="1">
    <location>
        <begin position="421"/>
        <end position="490"/>
    </location>
</feature>
<feature type="compositionally biased region" description="Basic and acidic residues" evidence="1">
    <location>
        <begin position="375"/>
        <end position="389"/>
    </location>
</feature>
<comment type="caution">
    <text evidence="2">The sequence shown here is derived from an EMBL/GenBank/DDBJ whole genome shotgun (WGS) entry which is preliminary data.</text>
</comment>
<feature type="region of interest" description="Disordered" evidence="1">
    <location>
        <begin position="375"/>
        <end position="402"/>
    </location>
</feature>
<proteinExistence type="predicted"/>
<dbReference type="EMBL" id="JARBHB010000011">
    <property type="protein sequence ID" value="KAJ8872276.1"/>
    <property type="molecule type" value="Genomic_DNA"/>
</dbReference>
<evidence type="ECO:0000313" key="2">
    <source>
        <dbReference type="EMBL" id="KAJ8872276.1"/>
    </source>
</evidence>